<evidence type="ECO:0000259" key="3">
    <source>
        <dbReference type="Pfam" id="PF17996"/>
    </source>
</evidence>
<keyword evidence="5" id="KW-1185">Reference proteome</keyword>
<proteinExistence type="predicted"/>
<dbReference type="InterPro" id="IPR052762">
    <property type="entry name" value="PCW_deacetylase/CE"/>
</dbReference>
<dbReference type="PANTHER" id="PTHR37834">
    <property type="entry name" value="GDSL-LIKE LIPASE/ACYLHYDROLASE DOMAIN PROTEIN (AFU_ORTHOLOGUE AFUA_2G00620)"/>
    <property type="match status" value="1"/>
</dbReference>
<evidence type="ECO:0000259" key="2">
    <source>
        <dbReference type="Pfam" id="PF13472"/>
    </source>
</evidence>
<organism evidence="4 5">
    <name type="scientific">Sphaerisporangium corydalis</name>
    <dbReference type="NCBI Taxonomy" id="1441875"/>
    <lineage>
        <taxon>Bacteria</taxon>
        <taxon>Bacillati</taxon>
        <taxon>Actinomycetota</taxon>
        <taxon>Actinomycetes</taxon>
        <taxon>Streptosporangiales</taxon>
        <taxon>Streptosporangiaceae</taxon>
        <taxon>Sphaerisporangium</taxon>
    </lineage>
</organism>
<feature type="signal peptide" evidence="1">
    <location>
        <begin position="1"/>
        <end position="29"/>
    </location>
</feature>
<evidence type="ECO:0000313" key="4">
    <source>
        <dbReference type="EMBL" id="MFC4586003.1"/>
    </source>
</evidence>
<reference evidence="5" key="1">
    <citation type="journal article" date="2019" name="Int. J. Syst. Evol. Microbiol.">
        <title>The Global Catalogue of Microorganisms (GCM) 10K type strain sequencing project: providing services to taxonomists for standard genome sequencing and annotation.</title>
        <authorList>
            <consortium name="The Broad Institute Genomics Platform"/>
            <consortium name="The Broad Institute Genome Sequencing Center for Infectious Disease"/>
            <person name="Wu L."/>
            <person name="Ma J."/>
        </authorList>
    </citation>
    <scope>NUCLEOTIDE SEQUENCE [LARGE SCALE GENOMIC DNA]</scope>
    <source>
        <strain evidence="5">CCUG 49560</strain>
    </source>
</reference>
<accession>A0ABV9EB22</accession>
<dbReference type="InterPro" id="IPR037461">
    <property type="entry name" value="CtCE2-like_dom"/>
</dbReference>
<dbReference type="PANTHER" id="PTHR37834:SF2">
    <property type="entry name" value="ESTERASE, SGNH HYDROLASE-TYPE"/>
    <property type="match status" value="1"/>
</dbReference>
<dbReference type="InterPro" id="IPR040794">
    <property type="entry name" value="CE2_N"/>
</dbReference>
<dbReference type="Proteomes" id="UP001595891">
    <property type="component" value="Unassembled WGS sequence"/>
</dbReference>
<name>A0ABV9EB22_9ACTN</name>
<evidence type="ECO:0000256" key="1">
    <source>
        <dbReference type="SAM" id="SignalP"/>
    </source>
</evidence>
<gene>
    <name evidence="4" type="ORF">ACFO8L_07965</name>
</gene>
<dbReference type="SUPFAM" id="SSF52266">
    <property type="entry name" value="SGNH hydrolase"/>
    <property type="match status" value="1"/>
</dbReference>
<dbReference type="Gene3D" id="3.40.50.1110">
    <property type="entry name" value="SGNH hydrolase"/>
    <property type="match status" value="1"/>
</dbReference>
<dbReference type="Gene3D" id="2.60.120.260">
    <property type="entry name" value="Galactose-binding domain-like"/>
    <property type="match status" value="1"/>
</dbReference>
<dbReference type="Pfam" id="PF17996">
    <property type="entry name" value="CE2_N"/>
    <property type="match status" value="1"/>
</dbReference>
<dbReference type="Pfam" id="PF13472">
    <property type="entry name" value="Lipase_GDSL_2"/>
    <property type="match status" value="1"/>
</dbReference>
<protein>
    <submittedName>
        <fullName evidence="4">GDSL-type esterase/lipase family protein</fullName>
    </submittedName>
</protein>
<comment type="caution">
    <text evidence="4">The sequence shown here is derived from an EMBL/GenBank/DDBJ whole genome shotgun (WGS) entry which is preliminary data.</text>
</comment>
<sequence>MQPRSAVTALLTAVALAAAMILIPGPAVAAAGDGGPADTNIAYVGRWDTTNSAGYVPNWTGAYLVTSFTGTTVKIKQRDAVNMYVSVDRGADVFYAGVRGTVNLTPTRLAAGTHTLRVSYRSGDTIFQGLVLDAGATTVAPSVPAKLVEFVGDSITAGYLDSKLALSAYGWVLGEKLGVRHTQIARAGYCLVAQSGCVGQSGQFFKLGSTGTTDWNFGRYQAAAVVINLGTNDIGHGVTGAAFQSSYTAFLRAVRARYPGAALFAMETFKKRYVAETQAAVAALNASGDANVFYIGTEGWLTVNTDYADGDGHPNDAGHIKIANRLAPIIAPRIGVPAP</sequence>
<keyword evidence="1" id="KW-0732">Signal</keyword>
<dbReference type="InterPro" id="IPR013830">
    <property type="entry name" value="SGNH_hydro"/>
</dbReference>
<feature type="domain" description="SGNH hydrolase-type esterase" evidence="2">
    <location>
        <begin position="150"/>
        <end position="319"/>
    </location>
</feature>
<feature type="chain" id="PRO_5045692025" evidence="1">
    <location>
        <begin position="30"/>
        <end position="339"/>
    </location>
</feature>
<dbReference type="EMBL" id="JBHSFN010000003">
    <property type="protein sequence ID" value="MFC4586003.1"/>
    <property type="molecule type" value="Genomic_DNA"/>
</dbReference>
<dbReference type="CDD" id="cd01831">
    <property type="entry name" value="Endoglucanase_E_like"/>
    <property type="match status" value="1"/>
</dbReference>
<feature type="domain" description="Carbohydrate esterase 2 N-terminal" evidence="3">
    <location>
        <begin position="43"/>
        <end position="140"/>
    </location>
</feature>
<dbReference type="InterPro" id="IPR036514">
    <property type="entry name" value="SGNH_hydro_sf"/>
</dbReference>
<evidence type="ECO:0000313" key="5">
    <source>
        <dbReference type="Proteomes" id="UP001595891"/>
    </source>
</evidence>
<dbReference type="RefSeq" id="WP_262844674.1">
    <property type="nucleotide sequence ID" value="NZ_JANZYP010000031.1"/>
</dbReference>